<accession>A0AAT9HH74</accession>
<name>A0AAT9HH74_9ACTN</name>
<organism evidence="1">
    <name type="scientific">Streptomyces haneummycinicus</name>
    <dbReference type="NCBI Taxonomy" id="3074435"/>
    <lineage>
        <taxon>Bacteria</taxon>
        <taxon>Bacillati</taxon>
        <taxon>Actinomycetota</taxon>
        <taxon>Actinomycetes</taxon>
        <taxon>Kitasatosporales</taxon>
        <taxon>Streptomycetaceae</taxon>
        <taxon>Streptomyces</taxon>
    </lineage>
</organism>
<dbReference type="AlphaFoldDB" id="A0AAT9HH74"/>
<evidence type="ECO:0008006" key="2">
    <source>
        <dbReference type="Google" id="ProtNLM"/>
    </source>
</evidence>
<gene>
    <name evidence="1" type="ORF">SHKM778_32230</name>
</gene>
<reference evidence="1" key="1">
    <citation type="submission" date="2024-06" db="EMBL/GenBank/DDBJ databases">
        <authorList>
            <consortium name="consrtm"/>
            <person name="Uemura M."/>
            <person name="Terahara T."/>
        </authorList>
    </citation>
    <scope>NUCLEOTIDE SEQUENCE</scope>
    <source>
        <strain evidence="1">KM77-8</strain>
    </source>
</reference>
<evidence type="ECO:0000313" key="1">
    <source>
        <dbReference type="EMBL" id="BFO16835.1"/>
    </source>
</evidence>
<reference evidence="1" key="2">
    <citation type="submission" date="2024-07" db="EMBL/GenBank/DDBJ databases">
        <title>Streptomyces haneummycinica sp. nov., a new antibiotic-producing actinobacterium isolated from marine sediment.</title>
        <authorList>
            <person name="Uemura M."/>
            <person name="Hamada M."/>
            <person name="Hirano S."/>
            <person name="Kobayashi K."/>
            <person name="Ohshiro T."/>
            <person name="Kobayashi T."/>
            <person name="Terahara T."/>
        </authorList>
    </citation>
    <scope>NUCLEOTIDE SEQUENCE</scope>
    <source>
        <strain evidence="1">KM77-8</strain>
    </source>
</reference>
<proteinExistence type="predicted"/>
<protein>
    <recommendedName>
        <fullName evidence="2">Cell wall-active antibiotics response LiaF-like C-terminal domain-containing protein</fullName>
    </recommendedName>
</protein>
<sequence length="81" mass="8275">MVRCVAIMGGMQVIVPPGVNVISRGFSLMGGFGTPAPGDVDPSAPRVIVTGFTFWGGVGIARRAPQEMAAGSPTEQSVLES</sequence>
<dbReference type="EMBL" id="AP035768">
    <property type="protein sequence ID" value="BFO16835.1"/>
    <property type="molecule type" value="Genomic_DNA"/>
</dbReference>
<dbReference type="PANTHER" id="PTHR40763">
    <property type="entry name" value="MEMBRANE PROTEIN-RELATED"/>
    <property type="match status" value="1"/>
</dbReference>
<dbReference type="PANTHER" id="PTHR40763:SF4">
    <property type="entry name" value="DUF1707 DOMAIN-CONTAINING PROTEIN"/>
    <property type="match status" value="1"/>
</dbReference>